<dbReference type="Proteomes" id="UP000029567">
    <property type="component" value="Unassembled WGS sequence"/>
</dbReference>
<comment type="caution">
    <text evidence="1">The sequence shown here is derived from an EMBL/GenBank/DDBJ whole genome shotgun (WGS) entry which is preliminary data.</text>
</comment>
<protein>
    <submittedName>
        <fullName evidence="1">Uncharacterized protein</fullName>
    </submittedName>
</protein>
<organism evidence="1 2">
    <name type="scientific">Comamonas thiooxydans</name>
    <dbReference type="NCBI Taxonomy" id="363952"/>
    <lineage>
        <taxon>Bacteria</taxon>
        <taxon>Pseudomonadati</taxon>
        <taxon>Pseudomonadota</taxon>
        <taxon>Betaproteobacteria</taxon>
        <taxon>Burkholderiales</taxon>
        <taxon>Comamonadaceae</taxon>
        <taxon>Comamonas</taxon>
    </lineage>
</organism>
<name>A0A0E3BCW6_9BURK</name>
<dbReference type="Gene3D" id="3.90.1150.10">
    <property type="entry name" value="Aspartate Aminotransferase, domain 1"/>
    <property type="match status" value="1"/>
</dbReference>
<accession>A0A0K6IDH8</accession>
<accession>A0A0E3BCW6</accession>
<gene>
    <name evidence="1" type="ORF">P245_17450</name>
</gene>
<evidence type="ECO:0000313" key="2">
    <source>
        <dbReference type="Proteomes" id="UP000029567"/>
    </source>
</evidence>
<reference evidence="1 2" key="1">
    <citation type="submission" date="2013-09" db="EMBL/GenBank/DDBJ databases">
        <title>High correlation between genotypes and phenotypes of environmental bacteria Comamonas testosteroni strains.</title>
        <authorList>
            <person name="Liu L."/>
            <person name="Zhu W."/>
            <person name="Xia X."/>
            <person name="Xu B."/>
            <person name="Luo M."/>
            <person name="Wang G."/>
        </authorList>
    </citation>
    <scope>NUCLEOTIDE SEQUENCE [LARGE SCALE GENOMIC DNA]</scope>
    <source>
        <strain evidence="1 2">JL14</strain>
    </source>
</reference>
<dbReference type="InterPro" id="IPR015422">
    <property type="entry name" value="PyrdxlP-dep_Trfase_small"/>
</dbReference>
<dbReference type="EMBL" id="AWTN01000101">
    <property type="protein sequence ID" value="KGG89142.1"/>
    <property type="molecule type" value="Genomic_DNA"/>
</dbReference>
<sequence length="64" mass="7434">MAGDSMLGESVELFALMDEADEYKHTLKQLIRRREATLYREWGTPPQRDENAVDYYTLIGVRAI</sequence>
<proteinExistence type="predicted"/>
<dbReference type="AlphaFoldDB" id="A0A0E3BCW6"/>
<evidence type="ECO:0000313" key="1">
    <source>
        <dbReference type="EMBL" id="KGG89142.1"/>
    </source>
</evidence>